<evidence type="ECO:0000313" key="4">
    <source>
        <dbReference type="Proteomes" id="UP000053558"/>
    </source>
</evidence>
<dbReference type="Pfam" id="PF07859">
    <property type="entry name" value="Abhydrolase_3"/>
    <property type="match status" value="1"/>
</dbReference>
<dbReference type="PANTHER" id="PTHR48081">
    <property type="entry name" value="AB HYDROLASE SUPERFAMILY PROTEIN C4A8.06C"/>
    <property type="match status" value="1"/>
</dbReference>
<dbReference type="AlphaFoldDB" id="A0A5M3ML00"/>
<dbReference type="OrthoDB" id="408631at2759"/>
<dbReference type="InterPro" id="IPR013094">
    <property type="entry name" value="AB_hydrolase_3"/>
</dbReference>
<dbReference type="GeneID" id="19203407"/>
<dbReference type="InterPro" id="IPR050300">
    <property type="entry name" value="GDXG_lipolytic_enzyme"/>
</dbReference>
<name>A0A5M3ML00_CONPW</name>
<dbReference type="Proteomes" id="UP000053558">
    <property type="component" value="Unassembled WGS sequence"/>
</dbReference>
<evidence type="ECO:0000256" key="1">
    <source>
        <dbReference type="ARBA" id="ARBA00022801"/>
    </source>
</evidence>
<reference evidence="4" key="1">
    <citation type="journal article" date="2012" name="Science">
        <title>The Paleozoic origin of enzymatic lignin decomposition reconstructed from 31 fungal genomes.</title>
        <authorList>
            <person name="Floudas D."/>
            <person name="Binder M."/>
            <person name="Riley R."/>
            <person name="Barry K."/>
            <person name="Blanchette R.A."/>
            <person name="Henrissat B."/>
            <person name="Martinez A.T."/>
            <person name="Otillar R."/>
            <person name="Spatafora J.W."/>
            <person name="Yadav J.S."/>
            <person name="Aerts A."/>
            <person name="Benoit I."/>
            <person name="Boyd A."/>
            <person name="Carlson A."/>
            <person name="Copeland A."/>
            <person name="Coutinho P.M."/>
            <person name="de Vries R.P."/>
            <person name="Ferreira P."/>
            <person name="Findley K."/>
            <person name="Foster B."/>
            <person name="Gaskell J."/>
            <person name="Glotzer D."/>
            <person name="Gorecki P."/>
            <person name="Heitman J."/>
            <person name="Hesse C."/>
            <person name="Hori C."/>
            <person name="Igarashi K."/>
            <person name="Jurgens J.A."/>
            <person name="Kallen N."/>
            <person name="Kersten P."/>
            <person name="Kohler A."/>
            <person name="Kuees U."/>
            <person name="Kumar T.K.A."/>
            <person name="Kuo A."/>
            <person name="LaButti K."/>
            <person name="Larrondo L.F."/>
            <person name="Lindquist E."/>
            <person name="Ling A."/>
            <person name="Lombard V."/>
            <person name="Lucas S."/>
            <person name="Lundell T."/>
            <person name="Martin R."/>
            <person name="McLaughlin D.J."/>
            <person name="Morgenstern I."/>
            <person name="Morin E."/>
            <person name="Murat C."/>
            <person name="Nagy L.G."/>
            <person name="Nolan M."/>
            <person name="Ohm R.A."/>
            <person name="Patyshakuliyeva A."/>
            <person name="Rokas A."/>
            <person name="Ruiz-Duenas F.J."/>
            <person name="Sabat G."/>
            <person name="Salamov A."/>
            <person name="Samejima M."/>
            <person name="Schmutz J."/>
            <person name="Slot J.C."/>
            <person name="St John F."/>
            <person name="Stenlid J."/>
            <person name="Sun H."/>
            <person name="Sun S."/>
            <person name="Syed K."/>
            <person name="Tsang A."/>
            <person name="Wiebenga A."/>
            <person name="Young D."/>
            <person name="Pisabarro A."/>
            <person name="Eastwood D.C."/>
            <person name="Martin F."/>
            <person name="Cullen D."/>
            <person name="Grigoriev I.V."/>
            <person name="Hibbett D.S."/>
        </authorList>
    </citation>
    <scope>NUCLEOTIDE SEQUENCE [LARGE SCALE GENOMIC DNA]</scope>
    <source>
        <strain evidence="4">RWD-64-598 SS2</strain>
    </source>
</reference>
<protein>
    <submittedName>
        <fullName evidence="3">Alpha beta-hydrolase</fullName>
    </submittedName>
</protein>
<evidence type="ECO:0000313" key="3">
    <source>
        <dbReference type="EMBL" id="EIW79919.1"/>
    </source>
</evidence>
<dbReference type="RefSeq" id="XP_007770244.1">
    <property type="nucleotide sequence ID" value="XM_007772054.1"/>
</dbReference>
<dbReference type="InterPro" id="IPR029058">
    <property type="entry name" value="AB_hydrolase_fold"/>
</dbReference>
<evidence type="ECO:0000259" key="2">
    <source>
        <dbReference type="Pfam" id="PF07859"/>
    </source>
</evidence>
<sequence length="351" mass="39111">MHRVLTRAAATAELKRVANMLQKSQTSFAMPKSLLAKDADLSYPLKEFQPLLKGLPEFDVSVHPNEGVRPVAGAVFKAPDMPSPDVATVEQTFVDGIRVIVVKPARTTGKTPTVLWIQGGGFIIGTPESRMPINIHFAKAGFATVLLEYGLSPEDPWPTPHNQVYRIWQWLTSTEGLSFVNADPERLVFAGTSCGAILAEIATIRHKQENPTGIQPRLVLLDNPILDNRPELYPSMDQEHPLSPSPFWTAKNNTDALYWLNAPSNWEGFPAYASEEQLRGLPPHHIAIAEIDCIRDEAIVFAQRLMKLGVRMDMRLYAGTTHTYSAMFETPAAHSTREDYVQICKLAFREL</sequence>
<keyword evidence="1 3" id="KW-0378">Hydrolase</keyword>
<proteinExistence type="predicted"/>
<accession>A0A5M3ML00</accession>
<feature type="domain" description="Alpha/beta hydrolase fold-3" evidence="2">
    <location>
        <begin position="114"/>
        <end position="324"/>
    </location>
</feature>
<keyword evidence="4" id="KW-1185">Reference proteome</keyword>
<dbReference type="OMA" id="DTHWIMA"/>
<comment type="caution">
    <text evidence="3">The sequence shown here is derived from an EMBL/GenBank/DDBJ whole genome shotgun (WGS) entry which is preliminary data.</text>
</comment>
<dbReference type="GO" id="GO:0016787">
    <property type="term" value="F:hydrolase activity"/>
    <property type="evidence" value="ECO:0007669"/>
    <property type="project" value="UniProtKB-KW"/>
</dbReference>
<gene>
    <name evidence="3" type="ORF">CONPUDRAFT_155314</name>
</gene>
<dbReference type="SUPFAM" id="SSF53474">
    <property type="entry name" value="alpha/beta-Hydrolases"/>
    <property type="match status" value="1"/>
</dbReference>
<dbReference type="PANTHER" id="PTHR48081:SF8">
    <property type="entry name" value="ALPHA_BETA HYDROLASE FOLD-3 DOMAIN-CONTAINING PROTEIN-RELATED"/>
    <property type="match status" value="1"/>
</dbReference>
<dbReference type="EMBL" id="JH711580">
    <property type="protein sequence ID" value="EIW79919.1"/>
    <property type="molecule type" value="Genomic_DNA"/>
</dbReference>
<dbReference type="KEGG" id="cput:CONPUDRAFT_155314"/>
<organism evidence="3 4">
    <name type="scientific">Coniophora puteana (strain RWD-64-598)</name>
    <name type="common">Brown rot fungus</name>
    <dbReference type="NCBI Taxonomy" id="741705"/>
    <lineage>
        <taxon>Eukaryota</taxon>
        <taxon>Fungi</taxon>
        <taxon>Dikarya</taxon>
        <taxon>Basidiomycota</taxon>
        <taxon>Agaricomycotina</taxon>
        <taxon>Agaricomycetes</taxon>
        <taxon>Agaricomycetidae</taxon>
        <taxon>Boletales</taxon>
        <taxon>Coniophorineae</taxon>
        <taxon>Coniophoraceae</taxon>
        <taxon>Coniophora</taxon>
    </lineage>
</organism>
<dbReference type="Gene3D" id="3.40.50.1820">
    <property type="entry name" value="alpha/beta hydrolase"/>
    <property type="match status" value="1"/>
</dbReference>